<dbReference type="AlphaFoldDB" id="A0A165DKE3"/>
<dbReference type="OrthoDB" id="5016488at2759"/>
<accession>A0A165DKE3</accession>
<keyword evidence="4" id="KW-1185">Reference proteome</keyword>
<feature type="domain" description="Adenylyltransferase AadA C-terminal" evidence="2">
    <location>
        <begin position="172"/>
        <end position="240"/>
    </location>
</feature>
<keyword evidence="1" id="KW-0808">Transferase</keyword>
<name>A0A165DKE3_EXIGL</name>
<reference evidence="3 4" key="1">
    <citation type="journal article" date="2016" name="Mol. Biol. Evol.">
        <title>Comparative Genomics of Early-Diverging Mushroom-Forming Fungi Provides Insights into the Origins of Lignocellulose Decay Capabilities.</title>
        <authorList>
            <person name="Nagy L.G."/>
            <person name="Riley R."/>
            <person name="Tritt A."/>
            <person name="Adam C."/>
            <person name="Daum C."/>
            <person name="Floudas D."/>
            <person name="Sun H."/>
            <person name="Yadav J.S."/>
            <person name="Pangilinan J."/>
            <person name="Larsson K.H."/>
            <person name="Matsuura K."/>
            <person name="Barry K."/>
            <person name="Labutti K."/>
            <person name="Kuo R."/>
            <person name="Ohm R.A."/>
            <person name="Bhattacharya S.S."/>
            <person name="Shirouzu T."/>
            <person name="Yoshinaga Y."/>
            <person name="Martin F.M."/>
            <person name="Grigoriev I.V."/>
            <person name="Hibbett D.S."/>
        </authorList>
    </citation>
    <scope>NUCLEOTIDE SEQUENCE [LARGE SCALE GENOMIC DNA]</scope>
    <source>
        <strain evidence="3 4">HHB12029</strain>
    </source>
</reference>
<organism evidence="3 4">
    <name type="scientific">Exidia glandulosa HHB12029</name>
    <dbReference type="NCBI Taxonomy" id="1314781"/>
    <lineage>
        <taxon>Eukaryota</taxon>
        <taxon>Fungi</taxon>
        <taxon>Dikarya</taxon>
        <taxon>Basidiomycota</taxon>
        <taxon>Agaricomycotina</taxon>
        <taxon>Agaricomycetes</taxon>
        <taxon>Auriculariales</taxon>
        <taxon>Exidiaceae</taxon>
        <taxon>Exidia</taxon>
    </lineage>
</organism>
<evidence type="ECO:0000313" key="4">
    <source>
        <dbReference type="Proteomes" id="UP000077266"/>
    </source>
</evidence>
<dbReference type="InterPro" id="IPR025184">
    <property type="entry name" value="AadA_C"/>
</dbReference>
<dbReference type="InterPro" id="IPR043519">
    <property type="entry name" value="NT_sf"/>
</dbReference>
<evidence type="ECO:0000259" key="2">
    <source>
        <dbReference type="Pfam" id="PF13427"/>
    </source>
</evidence>
<dbReference type="EMBL" id="KV426211">
    <property type="protein sequence ID" value="KZV84760.1"/>
    <property type="molecule type" value="Genomic_DNA"/>
</dbReference>
<dbReference type="GO" id="GO:0016740">
    <property type="term" value="F:transferase activity"/>
    <property type="evidence" value="ECO:0007669"/>
    <property type="project" value="UniProtKB-KW"/>
</dbReference>
<dbReference type="Pfam" id="PF13427">
    <property type="entry name" value="AadA_C"/>
    <property type="match status" value="1"/>
</dbReference>
<gene>
    <name evidence="3" type="ORF">EXIGLDRAFT_654665</name>
</gene>
<sequence>MDDLNLPSAEREYLASVVNALHDICGDELLGVFLVGSASYGAYQAGISDIDVQAVASDTITEASILTIASRLSHSQIPCPARLLEFVLYTKSAARALTEQPRWSLNLNTGAQRGKDTVQLEPDPDAGQHWFLLDLACARELGRTLYGSEDTAQVFAAPERAWVLNALHQCVLWFVEHDPNNTSAVLNACRAWRWSVDQVWGSKLQGAKWAAKRPDLAPEYLEIVKVAMETRLSSADQVLSIPGAKAFLGLVADAIARSNET</sequence>
<dbReference type="Proteomes" id="UP000077266">
    <property type="component" value="Unassembled WGS sequence"/>
</dbReference>
<evidence type="ECO:0000256" key="1">
    <source>
        <dbReference type="ARBA" id="ARBA00022679"/>
    </source>
</evidence>
<evidence type="ECO:0000313" key="3">
    <source>
        <dbReference type="EMBL" id="KZV84760.1"/>
    </source>
</evidence>
<proteinExistence type="predicted"/>
<protein>
    <recommendedName>
        <fullName evidence="2">Adenylyltransferase AadA C-terminal domain-containing protein</fullName>
    </recommendedName>
</protein>
<dbReference type="InParanoid" id="A0A165DKE3"/>
<dbReference type="SUPFAM" id="SSF81301">
    <property type="entry name" value="Nucleotidyltransferase"/>
    <property type="match status" value="1"/>
</dbReference>